<dbReference type="Pfam" id="PF13229">
    <property type="entry name" value="Beta_helix"/>
    <property type="match status" value="2"/>
</dbReference>
<dbReference type="InterPro" id="IPR039448">
    <property type="entry name" value="Beta_helix"/>
</dbReference>
<evidence type="ECO:0000313" key="4">
    <source>
        <dbReference type="Proteomes" id="UP001432039"/>
    </source>
</evidence>
<dbReference type="SUPFAM" id="SSF51126">
    <property type="entry name" value="Pectin lyase-like"/>
    <property type="match status" value="1"/>
</dbReference>
<gene>
    <name evidence="3" type="ORF">OG517_22035</name>
</gene>
<dbReference type="PANTHER" id="PTHR22990">
    <property type="entry name" value="F-BOX ONLY PROTEIN"/>
    <property type="match status" value="1"/>
</dbReference>
<reference evidence="3" key="1">
    <citation type="submission" date="2022-10" db="EMBL/GenBank/DDBJ databases">
        <title>The complete genomes of actinobacterial strains from the NBC collection.</title>
        <authorList>
            <person name="Joergensen T.S."/>
            <person name="Alvarez Arevalo M."/>
            <person name="Sterndorff E.B."/>
            <person name="Faurdal D."/>
            <person name="Vuksanovic O."/>
            <person name="Mourched A.-S."/>
            <person name="Charusanti P."/>
            <person name="Shaw S."/>
            <person name="Blin K."/>
            <person name="Weber T."/>
        </authorList>
    </citation>
    <scope>NUCLEOTIDE SEQUENCE</scope>
    <source>
        <strain evidence="3">NBC_00248</strain>
    </source>
</reference>
<evidence type="ECO:0000259" key="2">
    <source>
        <dbReference type="Pfam" id="PF13229"/>
    </source>
</evidence>
<dbReference type="Gene3D" id="2.160.20.20">
    <property type="match status" value="1"/>
</dbReference>
<keyword evidence="1" id="KW-0677">Repeat</keyword>
<sequence length="569" mass="59444">MVARYVVAPNGGRRAHRDITSALAEAARRGRPALIEIEPGHYEETLTVRGETRLVAVGGPGSVVVTRPRGTVLDSWAPVVVQGLVLLGRGADVVSCHAGALTLEHTEIRAHDGVAVHARPGTSLTLRDSTVLHGRVLLAGAEGLVERCRFTDAADNALAVIDGGRLSLTGSRIEGSRLHGLRVSGGSARIERCVLTRTGMAAVFADARAELTVTDCLVESVQAEGIAYVEQSRGSVERTRVVDARYGIAVASGADPVVRDCVLTGCRDTGLDINNGGRGRFENCEITRAGNVAVLVTKGGAPEVHDCRVADGKVAIAVTDGGRGRFTRIDIRDLTSAALRVHDEATAVFEHITVERCPSGLETRGNGGTQAELTDSVMRDVAMAAVTALGQTWVTLRRVTVERAALAFGAGEEAQLLLEDCGAAAVTTGGASAFGGARVLARNLTVTGSDGLGVFARDTARLEIEGATLVDCAVSGASFVDDSGGRLEGCSVTGTGQLGALHNGLVDLAGLSTSLPVLEKTVRTEPGPTVVHHHYEGPVFNGPVHDLQLAWRNIHAVQHRTTNEDGNRT</sequence>
<dbReference type="InterPro" id="IPR012334">
    <property type="entry name" value="Pectin_lyas_fold"/>
</dbReference>
<feature type="domain" description="Right handed beta helix" evidence="2">
    <location>
        <begin position="366"/>
        <end position="497"/>
    </location>
</feature>
<protein>
    <submittedName>
        <fullName evidence="3">Right-handed parallel beta-helix repeat-containing protein</fullName>
    </submittedName>
</protein>
<dbReference type="SMART" id="SM00710">
    <property type="entry name" value="PbH1"/>
    <property type="match status" value="10"/>
</dbReference>
<dbReference type="InterPro" id="IPR011050">
    <property type="entry name" value="Pectin_lyase_fold/virulence"/>
</dbReference>
<dbReference type="Proteomes" id="UP001432039">
    <property type="component" value="Chromosome"/>
</dbReference>
<dbReference type="PANTHER" id="PTHR22990:SF15">
    <property type="entry name" value="F-BOX ONLY PROTEIN 10"/>
    <property type="match status" value="1"/>
</dbReference>
<organism evidence="3 4">
    <name type="scientific">Streptomyces virginiae</name>
    <name type="common">Streptomyces cinnamonensis</name>
    <dbReference type="NCBI Taxonomy" id="1961"/>
    <lineage>
        <taxon>Bacteria</taxon>
        <taxon>Bacillati</taxon>
        <taxon>Actinomycetota</taxon>
        <taxon>Actinomycetes</taxon>
        <taxon>Kitasatosporales</taxon>
        <taxon>Streptomycetaceae</taxon>
        <taxon>Streptomyces</taxon>
    </lineage>
</organism>
<dbReference type="InterPro" id="IPR006626">
    <property type="entry name" value="PbH1"/>
</dbReference>
<keyword evidence="4" id="KW-1185">Reference proteome</keyword>
<dbReference type="RefSeq" id="WP_328962742.1">
    <property type="nucleotide sequence ID" value="NZ_CP108090.1"/>
</dbReference>
<evidence type="ECO:0000256" key="1">
    <source>
        <dbReference type="ARBA" id="ARBA00022737"/>
    </source>
</evidence>
<evidence type="ECO:0000313" key="3">
    <source>
        <dbReference type="EMBL" id="WUQ13887.1"/>
    </source>
</evidence>
<dbReference type="Gene3D" id="2.160.20.10">
    <property type="entry name" value="Single-stranded right-handed beta-helix, Pectin lyase-like"/>
    <property type="match status" value="1"/>
</dbReference>
<dbReference type="EMBL" id="CP108090">
    <property type="protein sequence ID" value="WUQ13887.1"/>
    <property type="molecule type" value="Genomic_DNA"/>
</dbReference>
<name>A0ABZ1TGB8_STRVG</name>
<dbReference type="InterPro" id="IPR051550">
    <property type="entry name" value="SCF-Subunits/Alg-Epimerases"/>
</dbReference>
<proteinExistence type="predicted"/>
<dbReference type="InterPro" id="IPR012332">
    <property type="entry name" value="Autotransporter_pectin_lyase_C"/>
</dbReference>
<feature type="domain" description="Right handed beta helix" evidence="2">
    <location>
        <begin position="136"/>
        <end position="277"/>
    </location>
</feature>
<accession>A0ABZ1TGB8</accession>